<sequence length="237" mass="27527">MPVLISNGKRYRVPFMSLLRGGLREERYPYDMRNVSAHYYPDALVAAKIGRIVEDYALYKPVGDIRGASVNPGQAHIAYCTVPWTADDDRLLRQLRTSKVSWRRIATVMDDRPIEELKHRWADIRNDRRKLREVYELTEVADDWSVDNEDDGEQSQVSFSRLHIDDDTGEDDDTSSMSPKVKRVYYIDDEFTLDEVLLLHRIAANWRKDRWKTISSQFNDMTGRSISPAQAKSVIVD</sequence>
<accession>A0ABR4M5V1</accession>
<feature type="domain" description="Myb-like" evidence="2">
    <location>
        <begin position="83"/>
        <end position="125"/>
    </location>
</feature>
<dbReference type="InterPro" id="IPR001005">
    <property type="entry name" value="SANT/Myb"/>
</dbReference>
<evidence type="ECO:0000256" key="1">
    <source>
        <dbReference type="SAM" id="MobiDB-lite"/>
    </source>
</evidence>
<feature type="region of interest" description="Disordered" evidence="1">
    <location>
        <begin position="146"/>
        <end position="177"/>
    </location>
</feature>
<protein>
    <recommendedName>
        <fullName evidence="2">Myb-like domain-containing protein</fullName>
    </recommendedName>
</protein>
<gene>
    <name evidence="3" type="ORF">BJX67DRAFT_341144</name>
</gene>
<dbReference type="CDD" id="cd00167">
    <property type="entry name" value="SANT"/>
    <property type="match status" value="1"/>
</dbReference>
<evidence type="ECO:0000313" key="4">
    <source>
        <dbReference type="Proteomes" id="UP001610432"/>
    </source>
</evidence>
<reference evidence="3 4" key="1">
    <citation type="submission" date="2024-07" db="EMBL/GenBank/DDBJ databases">
        <title>Section-level genome sequencing and comparative genomics of Aspergillus sections Usti and Cavernicolus.</title>
        <authorList>
            <consortium name="Lawrence Berkeley National Laboratory"/>
            <person name="Nybo J.L."/>
            <person name="Vesth T.C."/>
            <person name="Theobald S."/>
            <person name="Frisvad J.C."/>
            <person name="Larsen T.O."/>
            <person name="Kjaerboelling I."/>
            <person name="Rothschild-Mancinelli K."/>
            <person name="Lyhne E.K."/>
            <person name="Kogle M.E."/>
            <person name="Barry K."/>
            <person name="Clum A."/>
            <person name="Na H."/>
            <person name="Ledsgaard L."/>
            <person name="Lin J."/>
            <person name="Lipzen A."/>
            <person name="Kuo A."/>
            <person name="Riley R."/>
            <person name="Mondo S."/>
            <person name="Labutti K."/>
            <person name="Haridas S."/>
            <person name="Pangalinan J."/>
            <person name="Salamov A.A."/>
            <person name="Simmons B.A."/>
            <person name="Magnuson J.K."/>
            <person name="Chen J."/>
            <person name="Drula E."/>
            <person name="Henrissat B."/>
            <person name="Wiebenga A."/>
            <person name="Lubbers R.J."/>
            <person name="Gomes A.C."/>
            <person name="Macurrencykelacurrency M.R."/>
            <person name="Stajich J."/>
            <person name="Grigoriev I.V."/>
            <person name="Mortensen U.H."/>
            <person name="De Vries R.P."/>
            <person name="Baker S.E."/>
            <person name="Andersen M.R."/>
        </authorList>
    </citation>
    <scope>NUCLEOTIDE SEQUENCE [LARGE SCALE GENOMIC DNA]</scope>
    <source>
        <strain evidence="3 4">CBS 449.75</strain>
    </source>
</reference>
<dbReference type="EMBL" id="JBFXLQ010000002">
    <property type="protein sequence ID" value="KAL2871972.1"/>
    <property type="molecule type" value="Genomic_DNA"/>
</dbReference>
<evidence type="ECO:0000313" key="3">
    <source>
        <dbReference type="EMBL" id="KAL2871972.1"/>
    </source>
</evidence>
<dbReference type="Proteomes" id="UP001610432">
    <property type="component" value="Unassembled WGS sequence"/>
</dbReference>
<dbReference type="SUPFAM" id="SSF46689">
    <property type="entry name" value="Homeodomain-like"/>
    <property type="match status" value="1"/>
</dbReference>
<dbReference type="GeneID" id="98142932"/>
<evidence type="ECO:0000259" key="2">
    <source>
        <dbReference type="PROSITE" id="PS50090"/>
    </source>
</evidence>
<dbReference type="RefSeq" id="XP_070890951.1">
    <property type="nucleotide sequence ID" value="XM_071027860.1"/>
</dbReference>
<organism evidence="3 4">
    <name type="scientific">Aspergillus lucknowensis</name>
    <dbReference type="NCBI Taxonomy" id="176173"/>
    <lineage>
        <taxon>Eukaryota</taxon>
        <taxon>Fungi</taxon>
        <taxon>Dikarya</taxon>
        <taxon>Ascomycota</taxon>
        <taxon>Pezizomycotina</taxon>
        <taxon>Eurotiomycetes</taxon>
        <taxon>Eurotiomycetidae</taxon>
        <taxon>Eurotiales</taxon>
        <taxon>Aspergillaceae</taxon>
        <taxon>Aspergillus</taxon>
        <taxon>Aspergillus subgen. Nidulantes</taxon>
    </lineage>
</organism>
<name>A0ABR4M5V1_9EURO</name>
<keyword evidence="4" id="KW-1185">Reference proteome</keyword>
<comment type="caution">
    <text evidence="3">The sequence shown here is derived from an EMBL/GenBank/DDBJ whole genome shotgun (WGS) entry which is preliminary data.</text>
</comment>
<dbReference type="InterPro" id="IPR009057">
    <property type="entry name" value="Homeodomain-like_sf"/>
</dbReference>
<dbReference type="PROSITE" id="PS50090">
    <property type="entry name" value="MYB_LIKE"/>
    <property type="match status" value="1"/>
</dbReference>
<proteinExistence type="predicted"/>